<organism evidence="2 3">
    <name type="scientific">Vagococcus intermedius</name>
    <dbReference type="NCBI Taxonomy" id="2991418"/>
    <lineage>
        <taxon>Bacteria</taxon>
        <taxon>Bacillati</taxon>
        <taxon>Bacillota</taxon>
        <taxon>Bacilli</taxon>
        <taxon>Lactobacillales</taxon>
        <taxon>Enterococcaceae</taxon>
        <taxon>Vagococcus</taxon>
    </lineage>
</organism>
<keyword evidence="1" id="KW-0472">Membrane</keyword>
<feature type="transmembrane region" description="Helical" evidence="1">
    <location>
        <begin position="7"/>
        <end position="28"/>
    </location>
</feature>
<dbReference type="KEGG" id="vie:OL234_10880"/>
<name>A0AAF0I8X5_9ENTE</name>
<dbReference type="AlphaFoldDB" id="A0AAF0I8X5"/>
<keyword evidence="1" id="KW-0812">Transmembrane</keyword>
<accession>A0AAF0I8X5</accession>
<keyword evidence="3" id="KW-1185">Reference proteome</keyword>
<gene>
    <name evidence="2" type="ORF">OL234_10880</name>
</gene>
<reference evidence="2" key="1">
    <citation type="submission" date="2022-10" db="EMBL/GenBank/DDBJ databases">
        <title>Vagococcus sp. isolated from poultry meat.</title>
        <authorList>
            <person name="Johansson P."/>
            <person name="Bjorkroth J."/>
        </authorList>
    </citation>
    <scope>NUCLEOTIDE SEQUENCE</scope>
    <source>
        <strain evidence="2">STAA11</strain>
        <plasmid evidence="2">unnamed3</plasmid>
    </source>
</reference>
<dbReference type="Proteomes" id="UP001179647">
    <property type="component" value="Plasmid unnamed3"/>
</dbReference>
<dbReference type="RefSeq" id="WP_275470242.1">
    <property type="nucleotide sequence ID" value="NZ_CP110235.1"/>
</dbReference>
<evidence type="ECO:0000313" key="3">
    <source>
        <dbReference type="Proteomes" id="UP001179647"/>
    </source>
</evidence>
<evidence type="ECO:0000256" key="1">
    <source>
        <dbReference type="SAM" id="Phobius"/>
    </source>
</evidence>
<sequence>MKNYKKILGYILVLVAVLILVFLPNMVYPIPDKDGMDTGIYILEVVLNITRYVVLSIFSFILGIKLAFNN</sequence>
<evidence type="ECO:0000313" key="2">
    <source>
        <dbReference type="EMBL" id="WEG74446.1"/>
    </source>
</evidence>
<geneLocation type="plasmid" evidence="2 3">
    <name>unnamed3</name>
</geneLocation>
<keyword evidence="2" id="KW-0614">Plasmid</keyword>
<feature type="transmembrane region" description="Helical" evidence="1">
    <location>
        <begin position="40"/>
        <end position="64"/>
    </location>
</feature>
<keyword evidence="1" id="KW-1133">Transmembrane helix</keyword>
<dbReference type="EMBL" id="CP110235">
    <property type="protein sequence ID" value="WEG74446.1"/>
    <property type="molecule type" value="Genomic_DNA"/>
</dbReference>
<protein>
    <submittedName>
        <fullName evidence="2">Uncharacterized protein</fullName>
    </submittedName>
</protein>
<proteinExistence type="predicted"/>